<sequence>MTTTAHTSAAHPPTPGDAAREARRTQRKSFAASIVGQLLEWYEWSAYAVFAPYIAAALFNPEDTVSGLLATFGVFAIGFLFRPLGGIVFGRIADRRGRRFVLVTTMLLMASASVLIGLLPTFTTIGIAASLLLLLARIVQGFAHGGESATANSYIAEIAPARSRGLWGSAVFMTIFGGAFLAFILGGVITGVLTEPEVQSWGWRIPFLLGAVLAVVALWLRVGMVESDVFTAEDEDAEAAVGADAATVAGGEGAPRTEAAAGAGTDTGAARRDPGQDGLGADSFSARTLQPLSAGLSIVLIFFLVSGVAASNYTWTSYVSTYAQTQEGMDPNGAYWSLVAALVVGLASLPFWGWVSDRVGRKPVLYVFSLGIIVTIFPLMGFIDDRPWTLFVSTSIALFLLSAGAGLLASVMAETFPTSSRTAKIGFAYSLATAVFGGTTPYVNQLAVAWDVPWASNLFIAFAAVLALWAAWRLPERKGIDLTIVR</sequence>
<feature type="transmembrane region" description="Helical" evidence="9">
    <location>
        <begin position="100"/>
        <end position="119"/>
    </location>
</feature>
<evidence type="ECO:0000256" key="4">
    <source>
        <dbReference type="ARBA" id="ARBA00022692"/>
    </source>
</evidence>
<accession>A0A921MEJ5</accession>
<feature type="transmembrane region" description="Helical" evidence="9">
    <location>
        <begin position="166"/>
        <end position="189"/>
    </location>
</feature>
<feature type="transmembrane region" description="Helical" evidence="9">
    <location>
        <begin position="454"/>
        <end position="472"/>
    </location>
</feature>
<dbReference type="PANTHER" id="PTHR43528:SF1">
    <property type="entry name" value="ALPHA-KETOGLUTARATE PERMEASE"/>
    <property type="match status" value="1"/>
</dbReference>
<feature type="compositionally biased region" description="Low complexity" evidence="8">
    <location>
        <begin position="1"/>
        <end position="11"/>
    </location>
</feature>
<comment type="caution">
    <text evidence="11">The sequence shown here is derived from an EMBL/GenBank/DDBJ whole genome shotgun (WGS) entry which is preliminary data.</text>
</comment>
<keyword evidence="3" id="KW-1003">Cell membrane</keyword>
<evidence type="ECO:0000256" key="1">
    <source>
        <dbReference type="ARBA" id="ARBA00004651"/>
    </source>
</evidence>
<comment type="subcellular location">
    <subcellularLocation>
        <location evidence="1">Cell membrane</location>
        <topology evidence="1">Multi-pass membrane protein</topology>
    </subcellularLocation>
</comment>
<dbReference type="GO" id="GO:0015293">
    <property type="term" value="F:symporter activity"/>
    <property type="evidence" value="ECO:0007669"/>
    <property type="project" value="UniProtKB-KW"/>
</dbReference>
<dbReference type="GO" id="GO:0005886">
    <property type="term" value="C:plasma membrane"/>
    <property type="evidence" value="ECO:0007669"/>
    <property type="project" value="UniProtKB-SubCell"/>
</dbReference>
<feature type="region of interest" description="Disordered" evidence="8">
    <location>
        <begin position="1"/>
        <end position="22"/>
    </location>
</feature>
<feature type="transmembrane region" description="Helical" evidence="9">
    <location>
        <begin position="389"/>
        <end position="413"/>
    </location>
</feature>
<dbReference type="Proteomes" id="UP000784435">
    <property type="component" value="Unassembled WGS sequence"/>
</dbReference>
<name>A0A921MEJ5_9MICO</name>
<feature type="transmembrane region" description="Helical" evidence="9">
    <location>
        <begin position="67"/>
        <end position="88"/>
    </location>
</feature>
<evidence type="ECO:0000313" key="11">
    <source>
        <dbReference type="EMBL" id="HJG80461.1"/>
    </source>
</evidence>
<keyword evidence="7 9" id="KW-0472">Membrane</keyword>
<gene>
    <name evidence="11" type="ORF">K8V08_08620</name>
</gene>
<reference evidence="11" key="2">
    <citation type="submission" date="2021-09" db="EMBL/GenBank/DDBJ databases">
        <authorList>
            <person name="Gilroy R."/>
        </authorList>
    </citation>
    <scope>NUCLEOTIDE SEQUENCE</scope>
    <source>
        <strain evidence="11">ChiGjej5B5-7349</strain>
    </source>
</reference>
<dbReference type="Gene3D" id="1.20.1250.20">
    <property type="entry name" value="MFS general substrate transporter like domains"/>
    <property type="match status" value="1"/>
</dbReference>
<feature type="compositionally biased region" description="Low complexity" evidence="8">
    <location>
        <begin position="259"/>
        <end position="268"/>
    </location>
</feature>
<feature type="transmembrane region" description="Helical" evidence="9">
    <location>
        <begin position="425"/>
        <end position="442"/>
    </location>
</feature>
<dbReference type="InterPro" id="IPR020846">
    <property type="entry name" value="MFS_dom"/>
</dbReference>
<feature type="transmembrane region" description="Helical" evidence="9">
    <location>
        <begin position="333"/>
        <end position="352"/>
    </location>
</feature>
<proteinExistence type="predicted"/>
<evidence type="ECO:0000256" key="3">
    <source>
        <dbReference type="ARBA" id="ARBA00022475"/>
    </source>
</evidence>
<evidence type="ECO:0000256" key="9">
    <source>
        <dbReference type="SAM" id="Phobius"/>
    </source>
</evidence>
<feature type="domain" description="Major facilitator superfamily (MFS) profile" evidence="10">
    <location>
        <begin position="29"/>
        <end position="478"/>
    </location>
</feature>
<reference evidence="11" key="1">
    <citation type="journal article" date="2021" name="PeerJ">
        <title>Extensive microbial diversity within the chicken gut microbiome revealed by metagenomics and culture.</title>
        <authorList>
            <person name="Gilroy R."/>
            <person name="Ravi A."/>
            <person name="Getino M."/>
            <person name="Pursley I."/>
            <person name="Horton D.L."/>
            <person name="Alikhan N.F."/>
            <person name="Baker D."/>
            <person name="Gharbi K."/>
            <person name="Hall N."/>
            <person name="Watson M."/>
            <person name="Adriaenssens E.M."/>
            <person name="Foster-Nyarko E."/>
            <person name="Jarju S."/>
            <person name="Secka A."/>
            <person name="Antonio M."/>
            <person name="Oren A."/>
            <person name="Chaudhuri R.R."/>
            <person name="La Ragione R."/>
            <person name="Hildebrand F."/>
            <person name="Pallen M.J."/>
        </authorList>
    </citation>
    <scope>NUCLEOTIDE SEQUENCE</scope>
    <source>
        <strain evidence="11">ChiGjej5B5-7349</strain>
    </source>
</reference>
<keyword evidence="2" id="KW-0813">Transport</keyword>
<evidence type="ECO:0000256" key="7">
    <source>
        <dbReference type="ARBA" id="ARBA00023136"/>
    </source>
</evidence>
<evidence type="ECO:0000256" key="2">
    <source>
        <dbReference type="ARBA" id="ARBA00022448"/>
    </source>
</evidence>
<keyword evidence="5" id="KW-0769">Symport</keyword>
<feature type="transmembrane region" description="Helical" evidence="9">
    <location>
        <begin position="201"/>
        <end position="220"/>
    </location>
</feature>
<feature type="transmembrane region" description="Helical" evidence="9">
    <location>
        <begin position="364"/>
        <end position="383"/>
    </location>
</feature>
<keyword evidence="6 9" id="KW-1133">Transmembrane helix</keyword>
<feature type="transmembrane region" description="Helical" evidence="9">
    <location>
        <begin position="30"/>
        <end position="55"/>
    </location>
</feature>
<feature type="transmembrane region" description="Helical" evidence="9">
    <location>
        <begin position="125"/>
        <end position="145"/>
    </location>
</feature>
<feature type="region of interest" description="Disordered" evidence="8">
    <location>
        <begin position="249"/>
        <end position="274"/>
    </location>
</feature>
<evidence type="ECO:0000256" key="6">
    <source>
        <dbReference type="ARBA" id="ARBA00022989"/>
    </source>
</evidence>
<dbReference type="InterPro" id="IPR005828">
    <property type="entry name" value="MFS_sugar_transport-like"/>
</dbReference>
<dbReference type="InterPro" id="IPR051084">
    <property type="entry name" value="H+-coupled_symporters"/>
</dbReference>
<protein>
    <submittedName>
        <fullName evidence="11">MFS transporter</fullName>
    </submittedName>
</protein>
<organism evidence="11 12">
    <name type="scientific">Brevibacterium senegalense</name>
    <dbReference type="NCBI Taxonomy" id="1033736"/>
    <lineage>
        <taxon>Bacteria</taxon>
        <taxon>Bacillati</taxon>
        <taxon>Actinomycetota</taxon>
        <taxon>Actinomycetes</taxon>
        <taxon>Micrococcales</taxon>
        <taxon>Brevibacteriaceae</taxon>
        <taxon>Brevibacterium</taxon>
    </lineage>
</organism>
<evidence type="ECO:0000256" key="8">
    <source>
        <dbReference type="SAM" id="MobiDB-lite"/>
    </source>
</evidence>
<feature type="transmembrane region" description="Helical" evidence="9">
    <location>
        <begin position="292"/>
        <end position="313"/>
    </location>
</feature>
<dbReference type="InterPro" id="IPR036259">
    <property type="entry name" value="MFS_trans_sf"/>
</dbReference>
<dbReference type="PROSITE" id="PS50850">
    <property type="entry name" value="MFS"/>
    <property type="match status" value="1"/>
</dbReference>
<keyword evidence="4 9" id="KW-0812">Transmembrane</keyword>
<dbReference type="Pfam" id="PF00083">
    <property type="entry name" value="Sugar_tr"/>
    <property type="match status" value="1"/>
</dbReference>
<evidence type="ECO:0000313" key="12">
    <source>
        <dbReference type="Proteomes" id="UP000784435"/>
    </source>
</evidence>
<dbReference type="InterPro" id="IPR005829">
    <property type="entry name" value="Sugar_transporter_CS"/>
</dbReference>
<evidence type="ECO:0000256" key="5">
    <source>
        <dbReference type="ARBA" id="ARBA00022847"/>
    </source>
</evidence>
<dbReference type="SUPFAM" id="SSF103473">
    <property type="entry name" value="MFS general substrate transporter"/>
    <property type="match status" value="1"/>
</dbReference>
<dbReference type="PANTHER" id="PTHR43528">
    <property type="entry name" value="ALPHA-KETOGLUTARATE PERMEASE"/>
    <property type="match status" value="1"/>
</dbReference>
<evidence type="ECO:0000259" key="10">
    <source>
        <dbReference type="PROSITE" id="PS50850"/>
    </source>
</evidence>
<dbReference type="EMBL" id="DYUK01000184">
    <property type="protein sequence ID" value="HJG80461.1"/>
    <property type="molecule type" value="Genomic_DNA"/>
</dbReference>
<dbReference type="AlphaFoldDB" id="A0A921MEJ5"/>
<dbReference type="PROSITE" id="PS00217">
    <property type="entry name" value="SUGAR_TRANSPORT_2"/>
    <property type="match status" value="1"/>
</dbReference>